<accession>A0A080YU22</accession>
<evidence type="ECO:0000313" key="3">
    <source>
        <dbReference type="EMBL" id="CDM86879.1"/>
    </source>
</evidence>
<dbReference type="EMBL" id="HG670306">
    <property type="protein sequence ID" value="CDM86879.1"/>
    <property type="molecule type" value="Genomic_DNA"/>
</dbReference>
<name>A0A080YU22_WHEAT</name>
<dbReference type="EMBL" id="HG670306">
    <property type="protein sequence ID" value="CDM86872.1"/>
    <property type="molecule type" value="Genomic_DNA"/>
</dbReference>
<dbReference type="HOGENOM" id="CLU_1838826_0_0_1"/>
<gene>
    <name evidence="2" type="ORF">TRAES_3BF007000060CFD_c1</name>
    <name evidence="3" type="ORF">TRAES_3BF007100020CFD_c1</name>
</gene>
<dbReference type="InterPro" id="IPR058922">
    <property type="entry name" value="WHD_DRP"/>
</dbReference>
<feature type="domain" description="Disease resistance protein winged helix" evidence="1">
    <location>
        <begin position="28"/>
        <end position="82"/>
    </location>
</feature>
<evidence type="ECO:0000313" key="2">
    <source>
        <dbReference type="EMBL" id="CDM86872.1"/>
    </source>
</evidence>
<evidence type="ECO:0000259" key="1">
    <source>
        <dbReference type="Pfam" id="PF23559"/>
    </source>
</evidence>
<reference evidence="2" key="1">
    <citation type="journal article" date="2014" name="Science">
        <title>Structural and functional partitioning of bread wheat chromosome 3B.</title>
        <authorList>
            <person name="Choulet F."/>
            <person name="Alberti A."/>
            <person name="Theil S."/>
            <person name="Glover N."/>
            <person name="Barbe V."/>
            <person name="Daron J."/>
            <person name="Pingault L."/>
            <person name="Sourdille P."/>
            <person name="Couloux A."/>
            <person name="Paux E."/>
            <person name="Leroy P."/>
            <person name="Mangenot S."/>
            <person name="Guilhot N."/>
            <person name="Le Gouis J."/>
            <person name="Balfourier F."/>
            <person name="Alaux M."/>
            <person name="Jamilloux V."/>
            <person name="Poulain J."/>
            <person name="Durand C."/>
            <person name="Bellec A."/>
            <person name="Gaspin C."/>
            <person name="Safar J."/>
            <person name="Dolezel J."/>
            <person name="Rogers J."/>
            <person name="Vandepoele K."/>
            <person name="Aury J.M."/>
            <person name="Mayer K."/>
            <person name="Berges H."/>
            <person name="Quesneville H."/>
            <person name="Wincker P."/>
            <person name="Feuillet C."/>
        </authorList>
    </citation>
    <scope>NUCLEOTIDE SEQUENCE</scope>
</reference>
<organism evidence="2">
    <name type="scientific">Triticum aestivum</name>
    <name type="common">Wheat</name>
    <dbReference type="NCBI Taxonomy" id="4565"/>
    <lineage>
        <taxon>Eukaryota</taxon>
        <taxon>Viridiplantae</taxon>
        <taxon>Streptophyta</taxon>
        <taxon>Embryophyta</taxon>
        <taxon>Tracheophyta</taxon>
        <taxon>Spermatophyta</taxon>
        <taxon>Magnoliopsida</taxon>
        <taxon>Liliopsida</taxon>
        <taxon>Poales</taxon>
        <taxon>Poaceae</taxon>
        <taxon>BOP clade</taxon>
        <taxon>Pooideae</taxon>
        <taxon>Triticodae</taxon>
        <taxon>Triticeae</taxon>
        <taxon>Triticinae</taxon>
        <taxon>Triticum</taxon>
    </lineage>
</organism>
<protein>
    <recommendedName>
        <fullName evidence="1">Disease resistance protein winged helix domain-containing protein</fullName>
    </recommendedName>
</protein>
<proteinExistence type="predicted"/>
<sequence length="140" mass="16033">MSIGVGQGGNELAEWALEARRALLEETEDSEIYRDELVRLWVSEGFVSKARGQSPEQTAISYFNELVNRSLIQPVQIDTDGSDDNAAPTGGCWDETGRIRLDEIPRNRGWIKGSRPRWRRMTRGVMGRRVRRWASSPRRM</sequence>
<dbReference type="Pfam" id="PF23559">
    <property type="entry name" value="WHD_DRP"/>
    <property type="match status" value="1"/>
</dbReference>
<dbReference type="AlphaFoldDB" id="A0A080YU22"/>